<feature type="domain" description="PPM-type phosphatase" evidence="5">
    <location>
        <begin position="350"/>
        <end position="592"/>
    </location>
</feature>
<keyword evidence="3" id="KW-0460">Magnesium</keyword>
<feature type="region of interest" description="Disordered" evidence="4">
    <location>
        <begin position="1"/>
        <end position="87"/>
    </location>
</feature>
<comment type="catalytic activity">
    <reaction evidence="1 3">
        <text>O-phospho-L-seryl-[protein] + H2O = L-seryl-[protein] + phosphate</text>
        <dbReference type="Rhea" id="RHEA:20629"/>
        <dbReference type="Rhea" id="RHEA-COMP:9863"/>
        <dbReference type="Rhea" id="RHEA-COMP:11604"/>
        <dbReference type="ChEBI" id="CHEBI:15377"/>
        <dbReference type="ChEBI" id="CHEBI:29999"/>
        <dbReference type="ChEBI" id="CHEBI:43474"/>
        <dbReference type="ChEBI" id="CHEBI:83421"/>
        <dbReference type="EC" id="3.1.3.16"/>
    </reaction>
</comment>
<evidence type="ECO:0000256" key="1">
    <source>
        <dbReference type="ARBA" id="ARBA00047761"/>
    </source>
</evidence>
<feature type="region of interest" description="Disordered" evidence="4">
    <location>
        <begin position="246"/>
        <end position="305"/>
    </location>
</feature>
<evidence type="ECO:0000256" key="2">
    <source>
        <dbReference type="ARBA" id="ARBA00048336"/>
    </source>
</evidence>
<evidence type="ECO:0000256" key="4">
    <source>
        <dbReference type="SAM" id="MobiDB-lite"/>
    </source>
</evidence>
<feature type="compositionally biased region" description="Basic and acidic residues" evidence="4">
    <location>
        <begin position="246"/>
        <end position="271"/>
    </location>
</feature>
<comment type="caution">
    <text evidence="6">The sequence shown here is derived from an EMBL/GenBank/DDBJ whole genome shotgun (WGS) entry which is preliminary data.</text>
</comment>
<evidence type="ECO:0000313" key="7">
    <source>
        <dbReference type="Proteomes" id="UP000275267"/>
    </source>
</evidence>
<protein>
    <recommendedName>
        <fullName evidence="3">Protein phosphatase</fullName>
        <ecNumber evidence="3">3.1.3.16</ecNumber>
    </recommendedName>
</protein>
<dbReference type="Gene3D" id="3.60.40.10">
    <property type="entry name" value="PPM-type phosphatase domain"/>
    <property type="match status" value="2"/>
</dbReference>
<dbReference type="STRING" id="4540.A0A3L6TQ64"/>
<keyword evidence="3" id="KW-0904">Protein phosphatase</keyword>
<dbReference type="GO" id="GO:0004722">
    <property type="term" value="F:protein serine/threonine phosphatase activity"/>
    <property type="evidence" value="ECO:0007669"/>
    <property type="project" value="UniProtKB-EC"/>
</dbReference>
<evidence type="ECO:0000259" key="5">
    <source>
        <dbReference type="PROSITE" id="PS51746"/>
    </source>
</evidence>
<keyword evidence="7" id="KW-1185">Reference proteome</keyword>
<evidence type="ECO:0000256" key="3">
    <source>
        <dbReference type="RuleBase" id="RU366020"/>
    </source>
</evidence>
<comment type="cofactor">
    <cofactor evidence="3">
        <name>Mn(2+)</name>
        <dbReference type="ChEBI" id="CHEBI:29035"/>
    </cofactor>
</comment>
<dbReference type="InterPro" id="IPR036457">
    <property type="entry name" value="PPM-type-like_dom_sf"/>
</dbReference>
<reference evidence="7" key="1">
    <citation type="journal article" date="2019" name="Nat. Commun.">
        <title>The genome of broomcorn millet.</title>
        <authorList>
            <person name="Zou C."/>
            <person name="Miki D."/>
            <person name="Li D."/>
            <person name="Tang Q."/>
            <person name="Xiao L."/>
            <person name="Rajput S."/>
            <person name="Deng P."/>
            <person name="Jia W."/>
            <person name="Huang R."/>
            <person name="Zhang M."/>
            <person name="Sun Y."/>
            <person name="Hu J."/>
            <person name="Fu X."/>
            <person name="Schnable P.S."/>
            <person name="Li F."/>
            <person name="Zhang H."/>
            <person name="Feng B."/>
            <person name="Zhu X."/>
            <person name="Liu R."/>
            <person name="Schnable J.C."/>
            <person name="Zhu J.-K."/>
            <person name="Zhang H."/>
        </authorList>
    </citation>
    <scope>NUCLEOTIDE SEQUENCE [LARGE SCALE GENOMIC DNA]</scope>
</reference>
<dbReference type="SMART" id="SM00332">
    <property type="entry name" value="PP2Cc"/>
    <property type="match status" value="1"/>
</dbReference>
<dbReference type="InterPro" id="IPR039123">
    <property type="entry name" value="PPTC7"/>
</dbReference>
<dbReference type="AlphaFoldDB" id="A0A3L6TQ64"/>
<dbReference type="Pfam" id="PF07228">
    <property type="entry name" value="SpoIIE"/>
    <property type="match status" value="1"/>
</dbReference>
<comment type="similarity">
    <text evidence="3">Belongs to the PP2C family.</text>
</comment>
<proteinExistence type="inferred from homology"/>
<dbReference type="EMBL" id="PQIB02000001">
    <property type="protein sequence ID" value="RLN41004.1"/>
    <property type="molecule type" value="Genomic_DNA"/>
</dbReference>
<organism evidence="6 7">
    <name type="scientific">Panicum miliaceum</name>
    <name type="common">Proso millet</name>
    <name type="synonym">Broomcorn millet</name>
    <dbReference type="NCBI Taxonomy" id="4540"/>
    <lineage>
        <taxon>Eukaryota</taxon>
        <taxon>Viridiplantae</taxon>
        <taxon>Streptophyta</taxon>
        <taxon>Embryophyta</taxon>
        <taxon>Tracheophyta</taxon>
        <taxon>Spermatophyta</taxon>
        <taxon>Magnoliopsida</taxon>
        <taxon>Liliopsida</taxon>
        <taxon>Poales</taxon>
        <taxon>Poaceae</taxon>
        <taxon>PACMAD clade</taxon>
        <taxon>Panicoideae</taxon>
        <taxon>Panicodae</taxon>
        <taxon>Paniceae</taxon>
        <taxon>Panicinae</taxon>
        <taxon>Panicum</taxon>
        <taxon>Panicum sect. Panicum</taxon>
    </lineage>
</organism>
<dbReference type="PANTHER" id="PTHR12320:SF52">
    <property type="entry name" value="PROTEIN PHOSPHATASE 2C BIPP2C1-RELATED"/>
    <property type="match status" value="1"/>
</dbReference>
<feature type="compositionally biased region" description="Low complexity" evidence="4">
    <location>
        <begin position="37"/>
        <end position="48"/>
    </location>
</feature>
<gene>
    <name evidence="6" type="ORF">C2845_PM01G05970</name>
</gene>
<dbReference type="SMART" id="SM00331">
    <property type="entry name" value="PP2C_SIG"/>
    <property type="match status" value="1"/>
</dbReference>
<keyword evidence="3" id="KW-0378">Hydrolase</keyword>
<feature type="compositionally biased region" description="Polar residues" evidence="4">
    <location>
        <begin position="61"/>
        <end position="71"/>
    </location>
</feature>
<dbReference type="PANTHER" id="PTHR12320">
    <property type="entry name" value="PROTEIN PHOSPHATASE 2C"/>
    <property type="match status" value="1"/>
</dbReference>
<dbReference type="InterPro" id="IPR001932">
    <property type="entry name" value="PPM-type_phosphatase-like_dom"/>
</dbReference>
<sequence>MDEVPATAAVLDFRPGSSPPRDSAVPRRDTAWSALDAGGAEEAPGVPGFQDKGAVAAELTGSKSAVSESQAVSGDMSGGPAGGDTGGVDVFCSENGAELESAESCVLDVRLGAPVVGRHGRKQDGTGFGSDEACEVEGISLVEVSPSDASSSLDATGSIGGYSLEGSLPEARGARGCEQEVQDVPTGTSTAVGFPNGDLSSGFGIQQSDDVDGRNGLAGGELELSTDGDDAKQATEMAGILCNERVEGMETNLGEREASNGSTDRVDRMETSLDDSEASDGSTTQDSDTDVETESSGSSIEEQDTGYGAHIPQLDQAICKVARENNTSGTKSSDRMTSVPESTLVLASGAAMLPHPSKVSTGGEDAYFIACDGWFGVADGVGQWSFEGINAGLYARELMDSCKNIITETQGAPGMRTEEVLAKAADEARCPGSSTVLVAHFDGQVLHASNIGDSGFLVIRNGEVYQKSKPMTYGFNFPLQIEKGDDPLKLVQAVVLDWQKYTIDLQEGDVIVTATDGLFDNVYEEEVAGTVSKSLEADLKPTEIAELLVARAKEVGRRGVGSSPFSDAALAAGYLGYSGGKLDDVTVVVSIVQKSEV</sequence>
<dbReference type="PROSITE" id="PS51746">
    <property type="entry name" value="PPM_2"/>
    <property type="match status" value="1"/>
</dbReference>
<keyword evidence="3" id="KW-0464">Manganese</keyword>
<evidence type="ECO:0000313" key="6">
    <source>
        <dbReference type="EMBL" id="RLN41004.1"/>
    </source>
</evidence>
<keyword evidence="3" id="KW-0479">Metal-binding</keyword>
<accession>A0A3L6TQ64</accession>
<dbReference type="EC" id="3.1.3.16" evidence="3"/>
<comment type="catalytic activity">
    <reaction evidence="2 3">
        <text>O-phospho-L-threonyl-[protein] + H2O = L-threonyl-[protein] + phosphate</text>
        <dbReference type="Rhea" id="RHEA:47004"/>
        <dbReference type="Rhea" id="RHEA-COMP:11060"/>
        <dbReference type="Rhea" id="RHEA-COMP:11605"/>
        <dbReference type="ChEBI" id="CHEBI:15377"/>
        <dbReference type="ChEBI" id="CHEBI:30013"/>
        <dbReference type="ChEBI" id="CHEBI:43474"/>
        <dbReference type="ChEBI" id="CHEBI:61977"/>
        <dbReference type="EC" id="3.1.3.16"/>
    </reaction>
</comment>
<dbReference type="SUPFAM" id="SSF81606">
    <property type="entry name" value="PP2C-like"/>
    <property type="match status" value="1"/>
</dbReference>
<dbReference type="Proteomes" id="UP000275267">
    <property type="component" value="Unassembled WGS sequence"/>
</dbReference>
<feature type="region of interest" description="Disordered" evidence="4">
    <location>
        <begin position="205"/>
        <end position="230"/>
    </location>
</feature>
<comment type="cofactor">
    <cofactor evidence="3">
        <name>Mg(2+)</name>
        <dbReference type="ChEBI" id="CHEBI:18420"/>
    </cofactor>
</comment>
<feature type="compositionally biased region" description="Gly residues" evidence="4">
    <location>
        <begin position="76"/>
        <end position="86"/>
    </location>
</feature>
<name>A0A3L6TQ64_PANMI</name>
<dbReference type="GO" id="GO:0046872">
    <property type="term" value="F:metal ion binding"/>
    <property type="evidence" value="ECO:0007669"/>
    <property type="project" value="UniProtKB-UniRule"/>
</dbReference>
<dbReference type="OrthoDB" id="60843at2759"/>